<gene>
    <name evidence="1" type="ORF">E7272_14615</name>
</gene>
<name>A0A927YS52_9FIRM</name>
<dbReference type="AlphaFoldDB" id="A0A927YS52"/>
<accession>A0A927YS52</accession>
<reference evidence="1" key="1">
    <citation type="submission" date="2019-04" db="EMBL/GenBank/DDBJ databases">
        <title>Evolution of Biomass-Degrading Anaerobic Consortia Revealed by Metagenomics.</title>
        <authorList>
            <person name="Peng X."/>
        </authorList>
    </citation>
    <scope>NUCLEOTIDE SEQUENCE</scope>
    <source>
        <strain evidence="1">SIG311</strain>
    </source>
</reference>
<protein>
    <submittedName>
        <fullName evidence="1">Uncharacterized protein</fullName>
    </submittedName>
</protein>
<organism evidence="1 2">
    <name type="scientific">Pseudobutyrivibrio ruminis</name>
    <dbReference type="NCBI Taxonomy" id="46206"/>
    <lineage>
        <taxon>Bacteria</taxon>
        <taxon>Bacillati</taxon>
        <taxon>Bacillota</taxon>
        <taxon>Clostridia</taxon>
        <taxon>Lachnospirales</taxon>
        <taxon>Lachnospiraceae</taxon>
        <taxon>Pseudobutyrivibrio</taxon>
    </lineage>
</organism>
<evidence type="ECO:0000313" key="1">
    <source>
        <dbReference type="EMBL" id="MBE5921046.1"/>
    </source>
</evidence>
<sequence>MDVKDIITKVAGNKDLLDKLKAADVKQAKELLDKAGVKVDEADVKKVKEALADGKIDMKEIKDIAGGLFK</sequence>
<dbReference type="EMBL" id="SVER01000079">
    <property type="protein sequence ID" value="MBE5921046.1"/>
    <property type="molecule type" value="Genomic_DNA"/>
</dbReference>
<evidence type="ECO:0000313" key="2">
    <source>
        <dbReference type="Proteomes" id="UP000766246"/>
    </source>
</evidence>
<proteinExistence type="predicted"/>
<dbReference type="Proteomes" id="UP000766246">
    <property type="component" value="Unassembled WGS sequence"/>
</dbReference>
<comment type="caution">
    <text evidence="1">The sequence shown here is derived from an EMBL/GenBank/DDBJ whole genome shotgun (WGS) entry which is preliminary data.</text>
</comment>